<reference evidence="3" key="1">
    <citation type="submission" date="2015-03" db="EMBL/GenBank/DDBJ databases">
        <authorList>
            <person name="Urmite Genomes"/>
        </authorList>
    </citation>
    <scope>NUCLEOTIDE SEQUENCE [LARGE SCALE GENOMIC DNA]</scope>
    <source>
        <strain evidence="3">Arc-Hr</strain>
    </source>
</reference>
<dbReference type="AlphaFoldDB" id="A0A0D6JUE2"/>
<dbReference type="Proteomes" id="UP000198902">
    <property type="component" value="Unassembled WGS sequence"/>
</dbReference>
<sequence length="201" mass="22371">MDEKTAELRDIFIEATGSDTVTEQQSESRGSLADVDDPEAVRERVRGIVATMRERYAFDTDLGDDALVALVVGFFDGDSDADLAVELDASPEAVRTARFDLHLVRDADREFPFDADRFDSLLVDGADDETIAETLEVPVEVVSECRPVAEADIRSSRANYRFRDDFAELLTDDDLSNRLAEDARRDGLREATEDIETDVSL</sequence>
<name>A0A0D6JUE2_9EURY</name>
<protein>
    <recommendedName>
        <fullName evidence="4">Conditioned medium-induced protein 4</fullName>
    </recommendedName>
</protein>
<proteinExistence type="predicted"/>
<evidence type="ECO:0000256" key="1">
    <source>
        <dbReference type="SAM" id="MobiDB-lite"/>
    </source>
</evidence>
<evidence type="ECO:0000313" key="3">
    <source>
        <dbReference type="Proteomes" id="UP000198902"/>
    </source>
</evidence>
<dbReference type="EMBL" id="CSTE01000002">
    <property type="protein sequence ID" value="CQR51449.1"/>
    <property type="molecule type" value="Genomic_DNA"/>
</dbReference>
<gene>
    <name evidence="2" type="ORF">BN996_02761</name>
</gene>
<keyword evidence="3" id="KW-1185">Reference proteome</keyword>
<evidence type="ECO:0000313" key="2">
    <source>
        <dbReference type="EMBL" id="CQR51449.1"/>
    </source>
</evidence>
<accession>A0A0D6JUE2</accession>
<organism evidence="2 3">
    <name type="scientific">Haloferax massiliensis</name>
    <dbReference type="NCBI Taxonomy" id="1476858"/>
    <lineage>
        <taxon>Archaea</taxon>
        <taxon>Methanobacteriati</taxon>
        <taxon>Methanobacteriota</taxon>
        <taxon>Stenosarchaea group</taxon>
        <taxon>Halobacteria</taxon>
        <taxon>Halobacteriales</taxon>
        <taxon>Haloferacaceae</taxon>
        <taxon>Haloferax</taxon>
    </lineage>
</organism>
<feature type="compositionally biased region" description="Polar residues" evidence="1">
    <location>
        <begin position="17"/>
        <end position="29"/>
    </location>
</feature>
<dbReference type="RefSeq" id="WP_089779793.1">
    <property type="nucleotide sequence ID" value="NZ_CABLRR010000002.1"/>
</dbReference>
<evidence type="ECO:0008006" key="4">
    <source>
        <dbReference type="Google" id="ProtNLM"/>
    </source>
</evidence>
<dbReference type="OrthoDB" id="146450at2157"/>
<feature type="region of interest" description="Disordered" evidence="1">
    <location>
        <begin position="16"/>
        <end position="36"/>
    </location>
</feature>